<feature type="transmembrane region" description="Helical" evidence="5">
    <location>
        <begin position="52"/>
        <end position="74"/>
    </location>
</feature>
<comment type="caution">
    <text evidence="6">The sequence shown here is derived from an EMBL/GenBank/DDBJ whole genome shotgun (WGS) entry which is preliminary data.</text>
</comment>
<evidence type="ECO:0000256" key="1">
    <source>
        <dbReference type="ARBA" id="ARBA00004141"/>
    </source>
</evidence>
<dbReference type="Proteomes" id="UP001642540">
    <property type="component" value="Unassembled WGS sequence"/>
</dbReference>
<name>A0ABP1RQE9_9HEXA</name>
<dbReference type="InterPro" id="IPR006214">
    <property type="entry name" value="Bax_inhibitor_1-related"/>
</dbReference>
<evidence type="ECO:0000313" key="7">
    <source>
        <dbReference type="Proteomes" id="UP001642540"/>
    </source>
</evidence>
<keyword evidence="4 5" id="KW-0472">Membrane</keyword>
<comment type="subcellular location">
    <subcellularLocation>
        <location evidence="1">Membrane</location>
        <topology evidence="1">Multi-pass membrane protein</topology>
    </subcellularLocation>
</comment>
<feature type="transmembrane region" description="Helical" evidence="5">
    <location>
        <begin position="143"/>
        <end position="160"/>
    </location>
</feature>
<keyword evidence="3 5" id="KW-1133">Transmembrane helix</keyword>
<gene>
    <name evidence="6" type="ORF">ODALV1_LOCUS24833</name>
</gene>
<accession>A0ABP1RQE9</accession>
<feature type="non-terminal residue" evidence="6">
    <location>
        <position position="1"/>
    </location>
</feature>
<keyword evidence="2 5" id="KW-0812">Transmembrane</keyword>
<evidence type="ECO:0000256" key="4">
    <source>
        <dbReference type="ARBA" id="ARBA00023136"/>
    </source>
</evidence>
<evidence type="ECO:0000256" key="5">
    <source>
        <dbReference type="RuleBase" id="RU004379"/>
    </source>
</evidence>
<evidence type="ECO:0000313" key="6">
    <source>
        <dbReference type="EMBL" id="CAL8132934.1"/>
    </source>
</evidence>
<dbReference type="Pfam" id="PF01027">
    <property type="entry name" value="Bax1-I"/>
    <property type="match status" value="1"/>
</dbReference>
<organism evidence="6 7">
    <name type="scientific">Orchesella dallaii</name>
    <dbReference type="NCBI Taxonomy" id="48710"/>
    <lineage>
        <taxon>Eukaryota</taxon>
        <taxon>Metazoa</taxon>
        <taxon>Ecdysozoa</taxon>
        <taxon>Arthropoda</taxon>
        <taxon>Hexapoda</taxon>
        <taxon>Collembola</taxon>
        <taxon>Entomobryomorpha</taxon>
        <taxon>Entomobryoidea</taxon>
        <taxon>Orchesellidae</taxon>
        <taxon>Orchesellinae</taxon>
        <taxon>Orchesella</taxon>
    </lineage>
</organism>
<reference evidence="6 7" key="1">
    <citation type="submission" date="2024-08" db="EMBL/GenBank/DDBJ databases">
        <authorList>
            <person name="Cucini C."/>
            <person name="Frati F."/>
        </authorList>
    </citation>
    <scope>NUCLEOTIDE SEQUENCE [LARGE SCALE GENOMIC DNA]</scope>
</reference>
<dbReference type="PANTHER" id="PTHR23291:SF47">
    <property type="entry name" value="TRANSMEMBRANE BAX INHIBITOR MOTIF CONTAINING 7"/>
    <property type="match status" value="1"/>
</dbReference>
<feature type="transmembrane region" description="Helical" evidence="5">
    <location>
        <begin position="204"/>
        <end position="222"/>
    </location>
</feature>
<evidence type="ECO:0000256" key="3">
    <source>
        <dbReference type="ARBA" id="ARBA00022989"/>
    </source>
</evidence>
<protein>
    <recommendedName>
        <fullName evidence="8">Protein lifeguard 1</fullName>
    </recommendedName>
</protein>
<dbReference type="PANTHER" id="PTHR23291">
    <property type="entry name" value="BAX INHIBITOR-RELATED"/>
    <property type="match status" value="1"/>
</dbReference>
<feature type="transmembrane region" description="Helical" evidence="5">
    <location>
        <begin position="166"/>
        <end position="184"/>
    </location>
</feature>
<feature type="transmembrane region" description="Helical" evidence="5">
    <location>
        <begin position="112"/>
        <end position="131"/>
    </location>
</feature>
<evidence type="ECO:0000256" key="2">
    <source>
        <dbReference type="ARBA" id="ARBA00022692"/>
    </source>
</evidence>
<comment type="similarity">
    <text evidence="5">Belongs to the BI1 family.</text>
</comment>
<feature type="transmembrane region" description="Helical" evidence="5">
    <location>
        <begin position="19"/>
        <end position="40"/>
    </location>
</feature>
<proteinExistence type="inferred from homology"/>
<dbReference type="CDD" id="cd10428">
    <property type="entry name" value="LFG_like"/>
    <property type="match status" value="1"/>
</dbReference>
<feature type="transmembrane region" description="Helical" evidence="5">
    <location>
        <begin position="86"/>
        <end position="106"/>
    </location>
</feature>
<evidence type="ECO:0008006" key="8">
    <source>
        <dbReference type="Google" id="ProtNLM"/>
    </source>
</evidence>
<dbReference type="EMBL" id="CAXLJM020000095">
    <property type="protein sequence ID" value="CAL8132934.1"/>
    <property type="molecule type" value="Genomic_DNA"/>
</dbReference>
<sequence>INEFTFSEKTIRMAFIRKVYAILMVQLLVTFGFIALFVLNEDVKRWSGTNPVVFYAAFGITFVYINATSCCKNISVGLRRKTPGNYICLAIFTIAEGFILGTYSSIYKADAVLLAIGITVVVCLALTIFSFQTKWDFTTMGGVLFVILIVFVISGFFIMILRIFSILHIVLACLGALLFSLYLIYDTQLMLGGKHKYSISPEEYIFAVLNLYLDFINIFLHISSICESKE</sequence>
<keyword evidence="7" id="KW-1185">Reference proteome</keyword>